<dbReference type="EMBL" id="JAHXZJ010001119">
    <property type="protein sequence ID" value="KAH0555398.1"/>
    <property type="molecule type" value="Genomic_DNA"/>
</dbReference>
<keyword evidence="2" id="KW-0732">Signal</keyword>
<organism evidence="3 4">
    <name type="scientific">Cotesia glomerata</name>
    <name type="common">Lepidopteran parasitic wasp</name>
    <name type="synonym">Apanteles glomeratus</name>
    <dbReference type="NCBI Taxonomy" id="32391"/>
    <lineage>
        <taxon>Eukaryota</taxon>
        <taxon>Metazoa</taxon>
        <taxon>Ecdysozoa</taxon>
        <taxon>Arthropoda</taxon>
        <taxon>Hexapoda</taxon>
        <taxon>Insecta</taxon>
        <taxon>Pterygota</taxon>
        <taxon>Neoptera</taxon>
        <taxon>Endopterygota</taxon>
        <taxon>Hymenoptera</taxon>
        <taxon>Apocrita</taxon>
        <taxon>Ichneumonoidea</taxon>
        <taxon>Braconidae</taxon>
        <taxon>Microgastrinae</taxon>
        <taxon>Cotesia</taxon>
    </lineage>
</organism>
<feature type="chain" id="PRO_5043619535" evidence="2">
    <location>
        <begin position="18"/>
        <end position="252"/>
    </location>
</feature>
<gene>
    <name evidence="3" type="ORF">KQX54_018458</name>
</gene>
<name>A0AAV7IP22_COTGL</name>
<dbReference type="Proteomes" id="UP000826195">
    <property type="component" value="Unassembled WGS sequence"/>
</dbReference>
<feature type="compositionally biased region" description="Polar residues" evidence="1">
    <location>
        <begin position="189"/>
        <end position="205"/>
    </location>
</feature>
<evidence type="ECO:0000313" key="4">
    <source>
        <dbReference type="Proteomes" id="UP000826195"/>
    </source>
</evidence>
<feature type="signal peptide" evidence="2">
    <location>
        <begin position="1"/>
        <end position="17"/>
    </location>
</feature>
<evidence type="ECO:0000313" key="3">
    <source>
        <dbReference type="EMBL" id="KAH0555398.1"/>
    </source>
</evidence>
<feature type="region of interest" description="Disordered" evidence="1">
    <location>
        <begin position="179"/>
        <end position="225"/>
    </location>
</feature>
<evidence type="ECO:0000256" key="1">
    <source>
        <dbReference type="SAM" id="MobiDB-lite"/>
    </source>
</evidence>
<proteinExistence type="predicted"/>
<accession>A0AAV7IP22</accession>
<sequence length="252" mass="28905">MLNKKILLLFVALKASCQRVAHDIKMQFNSLTKHAKLDLEFIVIITLADSLKVLRMDHKTKHQKSIESIIERASNSLQAKRNEESIYMEVLKNAAAPTPKFPDSPYYNEFAWKFQCTKERIMKKETEVEEVTNDLYSLEFMNYIMISLSAIENKNTTSISADGSANSYLKKPCYSESASNPTCDRGMGSNRQIDQSNQRNQSPKSHTFVRERFHQKSKRHVTESADSKRSMMITILVLMKSRIVPTADKNLS</sequence>
<keyword evidence="4" id="KW-1185">Reference proteome</keyword>
<dbReference type="AlphaFoldDB" id="A0AAV7IP22"/>
<feature type="compositionally biased region" description="Basic and acidic residues" evidence="1">
    <location>
        <begin position="208"/>
        <end position="225"/>
    </location>
</feature>
<comment type="caution">
    <text evidence="3">The sequence shown here is derived from an EMBL/GenBank/DDBJ whole genome shotgun (WGS) entry which is preliminary data.</text>
</comment>
<evidence type="ECO:0000256" key="2">
    <source>
        <dbReference type="SAM" id="SignalP"/>
    </source>
</evidence>
<reference evidence="3 4" key="1">
    <citation type="journal article" date="2021" name="J. Hered.">
        <title>A chromosome-level genome assembly of the parasitoid wasp, Cotesia glomerata (Hymenoptera: Braconidae).</title>
        <authorList>
            <person name="Pinto B.J."/>
            <person name="Weis J.J."/>
            <person name="Gamble T."/>
            <person name="Ode P.J."/>
            <person name="Paul R."/>
            <person name="Zaspel J.M."/>
        </authorList>
    </citation>
    <scope>NUCLEOTIDE SEQUENCE [LARGE SCALE GENOMIC DNA]</scope>
    <source>
        <strain evidence="3">CgM1</strain>
    </source>
</reference>
<protein>
    <submittedName>
        <fullName evidence="3">Uncharacterized protein</fullName>
    </submittedName>
</protein>